<reference evidence="2" key="1">
    <citation type="submission" date="2019-08" db="EMBL/GenBank/DDBJ databases">
        <authorList>
            <person name="Kucharzyk K."/>
            <person name="Murdoch R.W."/>
            <person name="Higgins S."/>
            <person name="Loffler F."/>
        </authorList>
    </citation>
    <scope>NUCLEOTIDE SEQUENCE</scope>
</reference>
<accession>A0A645AJS3</accession>
<dbReference type="AlphaFoldDB" id="A0A645AJS3"/>
<name>A0A645AJS3_9ZZZZ</name>
<feature type="region of interest" description="Disordered" evidence="1">
    <location>
        <begin position="62"/>
        <end position="106"/>
    </location>
</feature>
<feature type="compositionally biased region" description="Basic residues" evidence="1">
    <location>
        <begin position="85"/>
        <end position="96"/>
    </location>
</feature>
<proteinExistence type="predicted"/>
<evidence type="ECO:0000313" key="2">
    <source>
        <dbReference type="EMBL" id="MPM53277.1"/>
    </source>
</evidence>
<sequence length="161" mass="16948">MYGGGTREVVEAVCPKARQKSVGRAQRAEPAAAPDPMAGNGIDEQGNDDGVDKIALKFCPLRHGSGDDGGGGGAENRLEDEKGPVRVRHRGHRGGAHHAGNQLRAVHDAKADQPVDDGAADEIHQILHADVACVFCSGKAGLHHGEARLHEKDQRGPQQDP</sequence>
<evidence type="ECO:0000256" key="1">
    <source>
        <dbReference type="SAM" id="MobiDB-lite"/>
    </source>
</evidence>
<protein>
    <submittedName>
        <fullName evidence="2">Uncharacterized protein</fullName>
    </submittedName>
</protein>
<comment type="caution">
    <text evidence="2">The sequence shown here is derived from an EMBL/GenBank/DDBJ whole genome shotgun (WGS) entry which is preliminary data.</text>
</comment>
<organism evidence="2">
    <name type="scientific">bioreactor metagenome</name>
    <dbReference type="NCBI Taxonomy" id="1076179"/>
    <lineage>
        <taxon>unclassified sequences</taxon>
        <taxon>metagenomes</taxon>
        <taxon>ecological metagenomes</taxon>
    </lineage>
</organism>
<gene>
    <name evidence="2" type="ORF">SDC9_100044</name>
</gene>
<feature type="region of interest" description="Disordered" evidence="1">
    <location>
        <begin position="1"/>
        <end position="49"/>
    </location>
</feature>
<dbReference type="EMBL" id="VSSQ01014261">
    <property type="protein sequence ID" value="MPM53277.1"/>
    <property type="molecule type" value="Genomic_DNA"/>
</dbReference>